<comment type="caution">
    <text evidence="2">The sequence shown here is derived from an EMBL/GenBank/DDBJ whole genome shotgun (WGS) entry which is preliminary data.</text>
</comment>
<dbReference type="EMBL" id="JANPWB010000002">
    <property type="protein sequence ID" value="KAJ1209314.1"/>
    <property type="molecule type" value="Genomic_DNA"/>
</dbReference>
<evidence type="ECO:0000256" key="1">
    <source>
        <dbReference type="SAM" id="MobiDB-lite"/>
    </source>
</evidence>
<dbReference type="Proteomes" id="UP001066276">
    <property type="component" value="Chromosome 1_2"/>
</dbReference>
<feature type="region of interest" description="Disordered" evidence="1">
    <location>
        <begin position="1"/>
        <end position="51"/>
    </location>
</feature>
<dbReference type="AlphaFoldDB" id="A0AAV7W5P6"/>
<gene>
    <name evidence="2" type="ORF">NDU88_004692</name>
</gene>
<reference evidence="2" key="1">
    <citation type="journal article" date="2022" name="bioRxiv">
        <title>Sequencing and chromosome-scale assembly of the giantPleurodeles waltlgenome.</title>
        <authorList>
            <person name="Brown T."/>
            <person name="Elewa A."/>
            <person name="Iarovenko S."/>
            <person name="Subramanian E."/>
            <person name="Araus A.J."/>
            <person name="Petzold A."/>
            <person name="Susuki M."/>
            <person name="Suzuki K.-i.T."/>
            <person name="Hayashi T."/>
            <person name="Toyoda A."/>
            <person name="Oliveira C."/>
            <person name="Osipova E."/>
            <person name="Leigh N.D."/>
            <person name="Simon A."/>
            <person name="Yun M.H."/>
        </authorList>
    </citation>
    <scope>NUCLEOTIDE SEQUENCE</scope>
    <source>
        <strain evidence="2">20211129_DDA</strain>
        <tissue evidence="2">Liver</tissue>
    </source>
</reference>
<keyword evidence="3" id="KW-1185">Reference proteome</keyword>
<name>A0AAV7W5P6_PLEWA</name>
<protein>
    <submittedName>
        <fullName evidence="2">Uncharacterized protein</fullName>
    </submittedName>
</protein>
<proteinExistence type="predicted"/>
<organism evidence="2 3">
    <name type="scientific">Pleurodeles waltl</name>
    <name type="common">Iberian ribbed newt</name>
    <dbReference type="NCBI Taxonomy" id="8319"/>
    <lineage>
        <taxon>Eukaryota</taxon>
        <taxon>Metazoa</taxon>
        <taxon>Chordata</taxon>
        <taxon>Craniata</taxon>
        <taxon>Vertebrata</taxon>
        <taxon>Euteleostomi</taxon>
        <taxon>Amphibia</taxon>
        <taxon>Batrachia</taxon>
        <taxon>Caudata</taxon>
        <taxon>Salamandroidea</taxon>
        <taxon>Salamandridae</taxon>
        <taxon>Pleurodelinae</taxon>
        <taxon>Pleurodeles</taxon>
    </lineage>
</organism>
<sequence>MCTQVNTACHSGGRGRAAKRGRRELKELRATPGLSGTISGGGGPGRSRGCPGLDPDGVETFLAGSPISWAGPQVTWAGAVRAWPCWAVQSGWVAALRGVTRVVLVEAARRGAPAAGLLRDCCCSGEGRGDAEVERREEWWGCRWATPPGGGSETWAGLFGFLWQGLPERTGGGRKPYGVEHPLWGTAKLPLNGVRPASCRA</sequence>
<evidence type="ECO:0000313" key="3">
    <source>
        <dbReference type="Proteomes" id="UP001066276"/>
    </source>
</evidence>
<evidence type="ECO:0000313" key="2">
    <source>
        <dbReference type="EMBL" id="KAJ1209314.1"/>
    </source>
</evidence>
<accession>A0AAV7W5P6</accession>